<evidence type="ECO:0000256" key="1">
    <source>
        <dbReference type="ARBA" id="ARBA00005594"/>
    </source>
</evidence>
<keyword evidence="8" id="KW-0963">Cytoplasm</keyword>
<dbReference type="GO" id="GO:0006436">
    <property type="term" value="P:tryptophanyl-tRNA aminoacylation"/>
    <property type="evidence" value="ECO:0007669"/>
    <property type="project" value="UniProtKB-UniRule"/>
</dbReference>
<dbReference type="InterPro" id="IPR014729">
    <property type="entry name" value="Rossmann-like_a/b/a_fold"/>
</dbReference>
<protein>
    <recommendedName>
        <fullName evidence="8">Tryptophan--tRNA ligase</fullName>
        <ecNumber evidence="8">6.1.1.2</ecNumber>
    </recommendedName>
    <alternativeName>
        <fullName evidence="8">Tryptophanyl-tRNA synthetase</fullName>
        <shortName evidence="8">TrpRS</shortName>
    </alternativeName>
</protein>
<organism evidence="10 11">
    <name type="scientific">Candidatus Portnoybacteria bacterium CG06_land_8_20_14_3_00_39_12</name>
    <dbReference type="NCBI Taxonomy" id="1974809"/>
    <lineage>
        <taxon>Bacteria</taxon>
        <taxon>Candidatus Portnoyibacteriota</taxon>
    </lineage>
</organism>
<feature type="binding site" evidence="8">
    <location>
        <begin position="16"/>
        <end position="17"/>
    </location>
    <ligand>
        <name>ATP</name>
        <dbReference type="ChEBI" id="CHEBI:30616"/>
    </ligand>
</feature>
<dbReference type="EMBL" id="PEVY01000039">
    <property type="protein sequence ID" value="PIU75247.1"/>
    <property type="molecule type" value="Genomic_DNA"/>
</dbReference>
<dbReference type="EC" id="6.1.1.2" evidence="8"/>
<dbReference type="PANTHER" id="PTHR43766">
    <property type="entry name" value="TRYPTOPHAN--TRNA LIGASE, MITOCHONDRIAL"/>
    <property type="match status" value="1"/>
</dbReference>
<feature type="short sequence motif" description="'KMSKS' region" evidence="8">
    <location>
        <begin position="192"/>
        <end position="196"/>
    </location>
</feature>
<evidence type="ECO:0000256" key="8">
    <source>
        <dbReference type="HAMAP-Rule" id="MF_00140"/>
    </source>
</evidence>
<evidence type="ECO:0000313" key="10">
    <source>
        <dbReference type="EMBL" id="PIU75247.1"/>
    </source>
</evidence>
<keyword evidence="2 8" id="KW-0436">Ligase</keyword>
<feature type="binding site" evidence="8">
    <location>
        <begin position="144"/>
        <end position="146"/>
    </location>
    <ligand>
        <name>ATP</name>
        <dbReference type="ChEBI" id="CHEBI:30616"/>
    </ligand>
</feature>
<accession>A0A2M7AX92</accession>
<feature type="short sequence motif" description="'HIGH' region" evidence="8">
    <location>
        <begin position="9"/>
        <end position="17"/>
    </location>
</feature>
<dbReference type="InterPro" id="IPR024109">
    <property type="entry name" value="Trp-tRNA-ligase_bac-type"/>
</dbReference>
<dbReference type="CDD" id="cd00806">
    <property type="entry name" value="TrpRS_core"/>
    <property type="match status" value="1"/>
</dbReference>
<keyword evidence="3 8" id="KW-0547">Nucleotide-binding</keyword>
<dbReference type="SUPFAM" id="SSF52374">
    <property type="entry name" value="Nucleotidylyl transferase"/>
    <property type="match status" value="1"/>
</dbReference>
<sequence length="330" mass="36284">MKIFSGIQPSGTLHIGNYLGAIKNWVKLQQDNDCVFCIVDLHAITVAYDAKKMPQRIFELAVDLLACGISPQKSILFVQSDVKEHTELGWILSTITPLAELERMTQYKDKSGQHKENINAGLLCYPTLMAADILLYQTQAVPVGQDQKQHVELTRTIAHKFNNTFGETFVIPKPLIYNTGAKVMSLTDPTKKMSKSAGPDSYIALIDEPKIIAKKLAKAVTDPARKRIADKGHPEKCNIFTLHQLFSPAKQISKIDKDCQSAKIGCVGCKKILAKNIAQELAPFRAKRQELLASPQTVKDILANGAKQAQNQASSMASKVKQVMGLGLSS</sequence>
<dbReference type="InterPro" id="IPR050203">
    <property type="entry name" value="Trp-tRNA_synthetase"/>
</dbReference>
<reference evidence="11" key="1">
    <citation type="submission" date="2017-09" db="EMBL/GenBank/DDBJ databases">
        <title>Depth-based differentiation of microbial function through sediment-hosted aquifers and enrichment of novel symbionts in the deep terrestrial subsurface.</title>
        <authorList>
            <person name="Probst A.J."/>
            <person name="Ladd B."/>
            <person name="Jarett J.K."/>
            <person name="Geller-Mcgrath D.E."/>
            <person name="Sieber C.M.K."/>
            <person name="Emerson J.B."/>
            <person name="Anantharaman K."/>
            <person name="Thomas B.C."/>
            <person name="Malmstrom R."/>
            <person name="Stieglmeier M."/>
            <person name="Klingl A."/>
            <person name="Woyke T."/>
            <person name="Ryan C.M."/>
            <person name="Banfield J.F."/>
        </authorList>
    </citation>
    <scope>NUCLEOTIDE SEQUENCE [LARGE SCALE GENOMIC DNA]</scope>
</reference>
<feature type="binding site" evidence="8">
    <location>
        <begin position="8"/>
        <end position="10"/>
    </location>
    <ligand>
        <name>ATP</name>
        <dbReference type="ChEBI" id="CHEBI:30616"/>
    </ligand>
</feature>
<dbReference type="PRINTS" id="PR01039">
    <property type="entry name" value="TRNASYNTHTRP"/>
</dbReference>
<evidence type="ECO:0000256" key="5">
    <source>
        <dbReference type="ARBA" id="ARBA00022917"/>
    </source>
</evidence>
<comment type="catalytic activity">
    <reaction evidence="7 8">
        <text>tRNA(Trp) + L-tryptophan + ATP = L-tryptophyl-tRNA(Trp) + AMP + diphosphate + H(+)</text>
        <dbReference type="Rhea" id="RHEA:24080"/>
        <dbReference type="Rhea" id="RHEA-COMP:9671"/>
        <dbReference type="Rhea" id="RHEA-COMP:9705"/>
        <dbReference type="ChEBI" id="CHEBI:15378"/>
        <dbReference type="ChEBI" id="CHEBI:30616"/>
        <dbReference type="ChEBI" id="CHEBI:33019"/>
        <dbReference type="ChEBI" id="CHEBI:57912"/>
        <dbReference type="ChEBI" id="CHEBI:78442"/>
        <dbReference type="ChEBI" id="CHEBI:78535"/>
        <dbReference type="ChEBI" id="CHEBI:456215"/>
        <dbReference type="EC" id="6.1.1.2"/>
    </reaction>
</comment>
<feature type="binding site" evidence="8">
    <location>
        <position position="132"/>
    </location>
    <ligand>
        <name>L-tryptophan</name>
        <dbReference type="ChEBI" id="CHEBI:57912"/>
    </ligand>
</feature>
<evidence type="ECO:0000256" key="3">
    <source>
        <dbReference type="ARBA" id="ARBA00022741"/>
    </source>
</evidence>
<proteinExistence type="inferred from homology"/>
<dbReference type="HAMAP" id="MF_00140_B">
    <property type="entry name" value="Trp_tRNA_synth_B"/>
    <property type="match status" value="1"/>
</dbReference>
<dbReference type="NCBIfam" id="TIGR00233">
    <property type="entry name" value="trpS"/>
    <property type="match status" value="1"/>
</dbReference>
<dbReference type="Gene3D" id="1.10.240.10">
    <property type="entry name" value="Tyrosyl-Transfer RNA Synthetase"/>
    <property type="match status" value="1"/>
</dbReference>
<evidence type="ECO:0000313" key="11">
    <source>
        <dbReference type="Proteomes" id="UP000228775"/>
    </source>
</evidence>
<keyword evidence="4 8" id="KW-0067">ATP-binding</keyword>
<feature type="binding site" evidence="8">
    <location>
        <position position="183"/>
    </location>
    <ligand>
        <name>ATP</name>
        <dbReference type="ChEBI" id="CHEBI:30616"/>
    </ligand>
</feature>
<dbReference type="PROSITE" id="PS00178">
    <property type="entry name" value="AA_TRNA_LIGASE_I"/>
    <property type="match status" value="1"/>
</dbReference>
<dbReference type="InterPro" id="IPR002305">
    <property type="entry name" value="aa-tRNA-synth_Ic"/>
</dbReference>
<dbReference type="Pfam" id="PF00579">
    <property type="entry name" value="tRNA-synt_1b"/>
    <property type="match status" value="1"/>
</dbReference>
<comment type="subcellular location">
    <subcellularLocation>
        <location evidence="8">Cytoplasm</location>
    </subcellularLocation>
</comment>
<dbReference type="GO" id="GO:0004830">
    <property type="term" value="F:tryptophan-tRNA ligase activity"/>
    <property type="evidence" value="ECO:0007669"/>
    <property type="project" value="UniProtKB-UniRule"/>
</dbReference>
<dbReference type="InterPro" id="IPR002306">
    <property type="entry name" value="Trp-tRNA-ligase"/>
</dbReference>
<evidence type="ECO:0000256" key="4">
    <source>
        <dbReference type="ARBA" id="ARBA00022840"/>
    </source>
</evidence>
<dbReference type="AlphaFoldDB" id="A0A2M7AX92"/>
<comment type="caution">
    <text evidence="10">The sequence shown here is derived from an EMBL/GenBank/DDBJ whole genome shotgun (WGS) entry which is preliminary data.</text>
</comment>
<dbReference type="Proteomes" id="UP000228775">
    <property type="component" value="Unassembled WGS sequence"/>
</dbReference>
<dbReference type="FunFam" id="1.10.240.10:FF:000005">
    <property type="entry name" value="Tryptophan--tRNA ligase"/>
    <property type="match status" value="1"/>
</dbReference>
<evidence type="ECO:0000256" key="6">
    <source>
        <dbReference type="ARBA" id="ARBA00023146"/>
    </source>
</evidence>
<dbReference type="Gene3D" id="3.40.50.620">
    <property type="entry name" value="HUPs"/>
    <property type="match status" value="1"/>
</dbReference>
<keyword evidence="5 8" id="KW-0648">Protein biosynthesis</keyword>
<name>A0A2M7AX92_9BACT</name>
<comment type="similarity">
    <text evidence="1 8 9">Belongs to the class-I aminoacyl-tRNA synthetase family.</text>
</comment>
<evidence type="ECO:0000256" key="7">
    <source>
        <dbReference type="ARBA" id="ARBA00049929"/>
    </source>
</evidence>
<dbReference type="InterPro" id="IPR001412">
    <property type="entry name" value="aa-tRNA-synth_I_CS"/>
</dbReference>
<dbReference type="GO" id="GO:0005524">
    <property type="term" value="F:ATP binding"/>
    <property type="evidence" value="ECO:0007669"/>
    <property type="project" value="UniProtKB-UniRule"/>
</dbReference>
<feature type="binding site" evidence="8">
    <location>
        <begin position="192"/>
        <end position="196"/>
    </location>
    <ligand>
        <name>ATP</name>
        <dbReference type="ChEBI" id="CHEBI:30616"/>
    </ligand>
</feature>
<keyword evidence="6 8" id="KW-0030">Aminoacyl-tRNA synthetase</keyword>
<dbReference type="PANTHER" id="PTHR43766:SF1">
    <property type="entry name" value="TRYPTOPHAN--TRNA LIGASE, MITOCHONDRIAL"/>
    <property type="match status" value="1"/>
</dbReference>
<gene>
    <name evidence="8 10" type="primary">trpS</name>
    <name evidence="10" type="ORF">COS76_01840</name>
</gene>
<dbReference type="GO" id="GO:0005829">
    <property type="term" value="C:cytosol"/>
    <property type="evidence" value="ECO:0007669"/>
    <property type="project" value="TreeGrafter"/>
</dbReference>
<evidence type="ECO:0000256" key="9">
    <source>
        <dbReference type="RuleBase" id="RU363036"/>
    </source>
</evidence>
<comment type="subunit">
    <text evidence="8">Homodimer.</text>
</comment>
<evidence type="ECO:0000256" key="2">
    <source>
        <dbReference type="ARBA" id="ARBA00022598"/>
    </source>
</evidence>
<comment type="function">
    <text evidence="8">Catalyzes the attachment of tryptophan to tRNA(Trp).</text>
</comment>